<dbReference type="SUPFAM" id="SSF53474">
    <property type="entry name" value="alpha/beta-Hydrolases"/>
    <property type="match status" value="1"/>
</dbReference>
<dbReference type="Pfam" id="PF00561">
    <property type="entry name" value="Abhydrolase_1"/>
    <property type="match status" value="1"/>
</dbReference>
<dbReference type="EMBL" id="WMBR01000005">
    <property type="protein sequence ID" value="MXP23507.1"/>
    <property type="molecule type" value="Genomic_DNA"/>
</dbReference>
<comment type="caution">
    <text evidence="2">The sequence shown here is derived from an EMBL/GenBank/DDBJ whole genome shotgun (WGS) entry which is preliminary data.</text>
</comment>
<sequence length="296" mass="31719">MERTAHANADPVEFRGGAGTVRGDRWRVAEGVAPRGRILMLHGGGQTRHSWDRSARALQAIGWEVITLDARGHAQSDWSPEGDYRIGVLVDDLLAIVDQVSDLDGPDLGRPVVVGASMGGMTGLIAEGEHPGLLRALVLVDITPRIEPEGVARIAEFMRSAPDGFADLEAVADAVSAYRPNHPRPKNIEGLRKNVRTGEDGRLYWHWDPAFHRLGANLDNPVDRRDRMIAACAGITVPTVLVSGGKSDIVSDDGVDELRALVPHASSVVVADATHMVAGDDNDVFVASISDFLDGV</sequence>
<dbReference type="InterPro" id="IPR050228">
    <property type="entry name" value="Carboxylesterase_BioH"/>
</dbReference>
<dbReference type="InterPro" id="IPR000073">
    <property type="entry name" value="AB_hydrolase_1"/>
</dbReference>
<reference evidence="2 3" key="1">
    <citation type="submission" date="2019-11" db="EMBL/GenBank/DDBJ databases">
        <title>Gordonia sp. nov., a novel actinobacterium isolated from mangrove soil in Hainan.</title>
        <authorList>
            <person name="Huang X."/>
            <person name="Xie Y."/>
            <person name="Chu X."/>
            <person name="Xiao K."/>
        </authorList>
    </citation>
    <scope>NUCLEOTIDE SEQUENCE [LARGE SCALE GENOMIC DNA]</scope>
    <source>
        <strain evidence="2 3">HNM0687</strain>
    </source>
</reference>
<organism evidence="2 3">
    <name type="scientific">Gordonia mangrovi</name>
    <dbReference type="NCBI Taxonomy" id="2665643"/>
    <lineage>
        <taxon>Bacteria</taxon>
        <taxon>Bacillati</taxon>
        <taxon>Actinomycetota</taxon>
        <taxon>Actinomycetes</taxon>
        <taxon>Mycobacteriales</taxon>
        <taxon>Gordoniaceae</taxon>
        <taxon>Gordonia</taxon>
    </lineage>
</organism>
<dbReference type="PANTHER" id="PTHR43194:SF2">
    <property type="entry name" value="PEROXISOMAL MEMBRANE PROTEIN LPX1"/>
    <property type="match status" value="1"/>
</dbReference>
<dbReference type="PRINTS" id="PR00111">
    <property type="entry name" value="ABHYDROLASE"/>
</dbReference>
<keyword evidence="3" id="KW-1185">Reference proteome</keyword>
<dbReference type="Gene3D" id="3.40.50.1820">
    <property type="entry name" value="alpha/beta hydrolase"/>
    <property type="match status" value="1"/>
</dbReference>
<evidence type="ECO:0000313" key="3">
    <source>
        <dbReference type="Proteomes" id="UP000475545"/>
    </source>
</evidence>
<proteinExistence type="predicted"/>
<dbReference type="PANTHER" id="PTHR43194">
    <property type="entry name" value="HYDROLASE ALPHA/BETA FOLD FAMILY"/>
    <property type="match status" value="1"/>
</dbReference>
<name>A0A6L7GVK9_9ACTN</name>
<accession>A0A6L7GVK9</accession>
<evidence type="ECO:0000313" key="2">
    <source>
        <dbReference type="EMBL" id="MXP23507.1"/>
    </source>
</evidence>
<dbReference type="AlphaFoldDB" id="A0A6L7GVK9"/>
<dbReference type="Proteomes" id="UP000475545">
    <property type="component" value="Unassembled WGS sequence"/>
</dbReference>
<gene>
    <name evidence="2" type="ORF">GIY30_19385</name>
</gene>
<dbReference type="InterPro" id="IPR029058">
    <property type="entry name" value="AB_hydrolase_fold"/>
</dbReference>
<feature type="domain" description="AB hydrolase-1" evidence="1">
    <location>
        <begin position="37"/>
        <end position="159"/>
    </location>
</feature>
<dbReference type="RefSeq" id="WP_160903660.1">
    <property type="nucleotide sequence ID" value="NZ_CP102850.1"/>
</dbReference>
<keyword evidence="2" id="KW-0378">Hydrolase</keyword>
<evidence type="ECO:0000259" key="1">
    <source>
        <dbReference type="Pfam" id="PF00561"/>
    </source>
</evidence>
<protein>
    <submittedName>
        <fullName evidence="2">Alpha/beta fold hydrolase</fullName>
    </submittedName>
</protein>
<dbReference type="GO" id="GO:0016787">
    <property type="term" value="F:hydrolase activity"/>
    <property type="evidence" value="ECO:0007669"/>
    <property type="project" value="UniProtKB-KW"/>
</dbReference>